<organism evidence="1 2">
    <name type="scientific">Allocoleopsis franciscana PCC 7113</name>
    <dbReference type="NCBI Taxonomy" id="1173027"/>
    <lineage>
        <taxon>Bacteria</taxon>
        <taxon>Bacillati</taxon>
        <taxon>Cyanobacteriota</taxon>
        <taxon>Cyanophyceae</taxon>
        <taxon>Coleofasciculales</taxon>
        <taxon>Coleofasciculaceae</taxon>
        <taxon>Allocoleopsis</taxon>
        <taxon>Allocoleopsis franciscana</taxon>
    </lineage>
</organism>
<dbReference type="Proteomes" id="UP000010471">
    <property type="component" value="Chromosome"/>
</dbReference>
<name>K9WFD1_9CYAN</name>
<gene>
    <name evidence="1" type="ORF">Mic7113_2721</name>
</gene>
<dbReference type="KEGG" id="mic:Mic7113_2721"/>
<evidence type="ECO:0000313" key="1">
    <source>
        <dbReference type="EMBL" id="AFZ18506.1"/>
    </source>
</evidence>
<dbReference type="HOGENOM" id="CLU_1675868_0_0_3"/>
<proteinExistence type="predicted"/>
<accession>K9WFD1</accession>
<sequence length="157" mass="18625">MTAAVKIQPIGFSVQYPKTQWRVNFVEDASGKYRFSLSGRDFKFEPRDRYYYPSHDDAKRAAYCFLELMKRLERSRMRLSVLAEIGLLKFPEELYRTYELWVVIDRTRYTWELTTANGFCVRSQRWYKHPDTALAKAKAHIDRELAVSQIRGVVGWV</sequence>
<protein>
    <submittedName>
        <fullName evidence="1">Uncharacterized protein</fullName>
    </submittedName>
</protein>
<dbReference type="EMBL" id="CP003630">
    <property type="protein sequence ID" value="AFZ18506.1"/>
    <property type="molecule type" value="Genomic_DNA"/>
</dbReference>
<dbReference type="eggNOG" id="ENOG5030NC3">
    <property type="taxonomic scope" value="Bacteria"/>
</dbReference>
<keyword evidence="2" id="KW-1185">Reference proteome</keyword>
<reference evidence="1 2" key="1">
    <citation type="submission" date="2012-06" db="EMBL/GenBank/DDBJ databases">
        <title>Finished chromosome of genome of Microcoleus sp. PCC 7113.</title>
        <authorList>
            <consortium name="US DOE Joint Genome Institute"/>
            <person name="Gugger M."/>
            <person name="Coursin T."/>
            <person name="Rippka R."/>
            <person name="Tandeau De Marsac N."/>
            <person name="Huntemann M."/>
            <person name="Wei C.-L."/>
            <person name="Han J."/>
            <person name="Detter J.C."/>
            <person name="Han C."/>
            <person name="Tapia R."/>
            <person name="Chen A."/>
            <person name="Kyrpides N."/>
            <person name="Mavromatis K."/>
            <person name="Markowitz V."/>
            <person name="Szeto E."/>
            <person name="Ivanova N."/>
            <person name="Pagani I."/>
            <person name="Pati A."/>
            <person name="Goodwin L."/>
            <person name="Nordberg H.P."/>
            <person name="Cantor M.N."/>
            <person name="Hua S.X."/>
            <person name="Woyke T."/>
            <person name="Kerfeld C.A."/>
        </authorList>
    </citation>
    <scope>NUCLEOTIDE SEQUENCE [LARGE SCALE GENOMIC DNA]</scope>
    <source>
        <strain evidence="1 2">PCC 7113</strain>
    </source>
</reference>
<dbReference type="OrthoDB" id="457080at2"/>
<dbReference type="AlphaFoldDB" id="K9WFD1"/>
<evidence type="ECO:0000313" key="2">
    <source>
        <dbReference type="Proteomes" id="UP000010471"/>
    </source>
</evidence>